<dbReference type="InterPro" id="IPR001789">
    <property type="entry name" value="Sig_transdc_resp-reg_receiver"/>
</dbReference>
<dbReference type="AlphaFoldDB" id="A0A1S8RF65"/>
<dbReference type="GO" id="GO:0000160">
    <property type="term" value="P:phosphorelay signal transduction system"/>
    <property type="evidence" value="ECO:0007669"/>
    <property type="project" value="UniProtKB-KW"/>
</dbReference>
<evidence type="ECO:0000256" key="4">
    <source>
        <dbReference type="ARBA" id="ARBA00024867"/>
    </source>
</evidence>
<comment type="function">
    <text evidence="4">May play the central regulatory role in sporulation. It may be an element of the effector pathway responsible for the activation of sporulation genes in response to nutritional stress. Spo0A may act in concert with spo0H (a sigma factor) to control the expression of some genes that are critical to the sporulation process.</text>
</comment>
<evidence type="ECO:0000259" key="6">
    <source>
        <dbReference type="PROSITE" id="PS50110"/>
    </source>
</evidence>
<evidence type="ECO:0000256" key="3">
    <source>
        <dbReference type="ARBA" id="ARBA00023012"/>
    </source>
</evidence>
<proteinExistence type="predicted"/>
<evidence type="ECO:0000313" key="8">
    <source>
        <dbReference type="Proteomes" id="UP000190973"/>
    </source>
</evidence>
<organism evidence="7 8">
    <name type="scientific">Clostridium beijerinckii</name>
    <name type="common">Clostridium MP</name>
    <dbReference type="NCBI Taxonomy" id="1520"/>
    <lineage>
        <taxon>Bacteria</taxon>
        <taxon>Bacillati</taxon>
        <taxon>Bacillota</taxon>
        <taxon>Clostridia</taxon>
        <taxon>Eubacteriales</taxon>
        <taxon>Clostridiaceae</taxon>
        <taxon>Clostridium</taxon>
    </lineage>
</organism>
<dbReference type="EMBL" id="LZZI01000221">
    <property type="protein sequence ID" value="OOM51838.1"/>
    <property type="molecule type" value="Genomic_DNA"/>
</dbReference>
<gene>
    <name evidence="7" type="primary">divK</name>
    <name evidence="7" type="ORF">CLBCK_49390</name>
</gene>
<keyword evidence="2" id="KW-0597">Phosphoprotein</keyword>
<comment type="caution">
    <text evidence="5">Lacks conserved residue(s) required for the propagation of feature annotation.</text>
</comment>
<reference evidence="7 8" key="1">
    <citation type="submission" date="2016-05" db="EMBL/GenBank/DDBJ databases">
        <title>Microbial solvent formation.</title>
        <authorList>
            <person name="Poehlein A."/>
            <person name="Montoya Solano J.D."/>
            <person name="Flitsch S."/>
            <person name="Krabben P."/>
            <person name="Duerre P."/>
            <person name="Daniel R."/>
        </authorList>
    </citation>
    <scope>NUCLEOTIDE SEQUENCE [LARGE SCALE GENOMIC DNA]</scope>
    <source>
        <strain evidence="7 8">DSM 53</strain>
    </source>
</reference>
<protein>
    <recommendedName>
        <fullName evidence="1">Stage 0 sporulation protein A homolog</fullName>
    </recommendedName>
</protein>
<dbReference type="Proteomes" id="UP000190973">
    <property type="component" value="Unassembled WGS sequence"/>
</dbReference>
<name>A0A1S8RF65_CLOBE</name>
<dbReference type="PANTHER" id="PTHR45339:SF1">
    <property type="entry name" value="HYBRID SIGNAL TRANSDUCTION HISTIDINE KINASE J"/>
    <property type="match status" value="1"/>
</dbReference>
<dbReference type="Pfam" id="PF00072">
    <property type="entry name" value="Response_reg"/>
    <property type="match status" value="1"/>
</dbReference>
<accession>A0A1S8RF65</accession>
<feature type="domain" description="Response regulatory" evidence="6">
    <location>
        <begin position="1"/>
        <end position="67"/>
    </location>
</feature>
<sequence>MPELNGYDTTKIIREKEIKTKEHVNIIAMTAYSMNGDRERCIEIGMDDYISKPFDMNTLKNVILRFI</sequence>
<keyword evidence="3" id="KW-0902">Two-component regulatory system</keyword>
<comment type="caution">
    <text evidence="7">The sequence shown here is derived from an EMBL/GenBank/DDBJ whole genome shotgun (WGS) entry which is preliminary data.</text>
</comment>
<evidence type="ECO:0000256" key="2">
    <source>
        <dbReference type="ARBA" id="ARBA00022553"/>
    </source>
</evidence>
<dbReference type="Gene3D" id="3.40.50.2300">
    <property type="match status" value="1"/>
</dbReference>
<dbReference type="SUPFAM" id="SSF52172">
    <property type="entry name" value="CheY-like"/>
    <property type="match status" value="1"/>
</dbReference>
<dbReference type="PROSITE" id="PS50110">
    <property type="entry name" value="RESPONSE_REGULATORY"/>
    <property type="match status" value="1"/>
</dbReference>
<dbReference type="InterPro" id="IPR011006">
    <property type="entry name" value="CheY-like_superfamily"/>
</dbReference>
<evidence type="ECO:0000256" key="1">
    <source>
        <dbReference type="ARBA" id="ARBA00018672"/>
    </source>
</evidence>
<evidence type="ECO:0000313" key="7">
    <source>
        <dbReference type="EMBL" id="OOM51838.1"/>
    </source>
</evidence>
<evidence type="ECO:0000256" key="5">
    <source>
        <dbReference type="PROSITE-ProRule" id="PRU00169"/>
    </source>
</evidence>
<dbReference type="PANTHER" id="PTHR45339">
    <property type="entry name" value="HYBRID SIGNAL TRANSDUCTION HISTIDINE KINASE J"/>
    <property type="match status" value="1"/>
</dbReference>
<dbReference type="CDD" id="cd17546">
    <property type="entry name" value="REC_hyHK_CKI1_RcsC-like"/>
    <property type="match status" value="1"/>
</dbReference>